<dbReference type="Gene3D" id="3.40.630.30">
    <property type="match status" value="1"/>
</dbReference>
<gene>
    <name evidence="2" type="ORF">C6P99_15885</name>
</gene>
<dbReference type="EMBL" id="PVFR01000049">
    <property type="protein sequence ID" value="PRE47185.1"/>
    <property type="molecule type" value="Genomic_DNA"/>
</dbReference>
<dbReference type="SUPFAM" id="SSF55729">
    <property type="entry name" value="Acyl-CoA N-acyltransferases (Nat)"/>
    <property type="match status" value="1"/>
</dbReference>
<dbReference type="AlphaFoldDB" id="A0AB37AUD5"/>
<comment type="caution">
    <text evidence="2">The sequence shown here is derived from an EMBL/GenBank/DDBJ whole genome shotgun (WGS) entry which is preliminary data.</text>
</comment>
<protein>
    <submittedName>
        <fullName evidence="2">GNAT family acetyltransferase</fullName>
    </submittedName>
</protein>
<dbReference type="InterPro" id="IPR000182">
    <property type="entry name" value="GNAT_dom"/>
</dbReference>
<reference evidence="2 3" key="1">
    <citation type="submission" date="2018-03" db="EMBL/GenBank/DDBJ databases">
        <authorList>
            <person name="Nguyen K."/>
            <person name="Fouts D."/>
            <person name="Sutton G."/>
        </authorList>
    </citation>
    <scope>NUCLEOTIDE SEQUENCE [LARGE SCALE GENOMIC DNA]</scope>
    <source>
        <strain evidence="2 3">AU14328</strain>
    </source>
</reference>
<dbReference type="Proteomes" id="UP000237811">
    <property type="component" value="Unassembled WGS sequence"/>
</dbReference>
<evidence type="ECO:0000313" key="3">
    <source>
        <dbReference type="Proteomes" id="UP000237811"/>
    </source>
</evidence>
<evidence type="ECO:0000259" key="1">
    <source>
        <dbReference type="PROSITE" id="PS51186"/>
    </source>
</evidence>
<proteinExistence type="predicted"/>
<dbReference type="PROSITE" id="PS51186">
    <property type="entry name" value="GNAT"/>
    <property type="match status" value="1"/>
</dbReference>
<organism evidence="2 3">
    <name type="scientific">Burkholderia multivorans</name>
    <dbReference type="NCBI Taxonomy" id="87883"/>
    <lineage>
        <taxon>Bacteria</taxon>
        <taxon>Pseudomonadati</taxon>
        <taxon>Pseudomonadota</taxon>
        <taxon>Betaproteobacteria</taxon>
        <taxon>Burkholderiales</taxon>
        <taxon>Burkholderiaceae</taxon>
        <taxon>Burkholderia</taxon>
        <taxon>Burkholderia cepacia complex</taxon>
    </lineage>
</organism>
<dbReference type="GO" id="GO:0016747">
    <property type="term" value="F:acyltransferase activity, transferring groups other than amino-acyl groups"/>
    <property type="evidence" value="ECO:0007669"/>
    <property type="project" value="InterPro"/>
</dbReference>
<sequence>MISERLTPEHILSVELSPEHAAAVGTMTRESAERLCAATRVGWAIGENGITLGCGGIAEVWENRAQAWTLMSSALMSPRRFRVVQRMVQGVLDDAPWRRIEMDVDTANTAGAALAERLGFVRECERRKYTVDGRDVILFARVK</sequence>
<name>A0AB37AUD5_9BURK</name>
<feature type="domain" description="N-acetyltransferase" evidence="1">
    <location>
        <begin position="1"/>
        <end position="143"/>
    </location>
</feature>
<accession>A0AB37AUD5</accession>
<evidence type="ECO:0000313" key="2">
    <source>
        <dbReference type="EMBL" id="PRE47185.1"/>
    </source>
</evidence>
<dbReference type="InterPro" id="IPR016181">
    <property type="entry name" value="Acyl_CoA_acyltransferase"/>
</dbReference>